<sequence length="86" mass="9558">MVFDAAGQAYNRDYAANDGTRSCPLDAGPSSYYYDSDPYDYVHRLTDRFYDVLHAAEQPLWNGCTTSQLAAVAELVDIKVDGQLSK</sequence>
<gene>
    <name evidence="1" type="ORF">Slati_3762100</name>
</gene>
<protein>
    <submittedName>
        <fullName evidence="1">Uncharacterized protein</fullName>
    </submittedName>
</protein>
<accession>A0AAW2U4I9</accession>
<name>A0AAW2U4I9_9LAMI</name>
<proteinExistence type="predicted"/>
<reference evidence="1" key="1">
    <citation type="submission" date="2020-06" db="EMBL/GenBank/DDBJ databases">
        <authorList>
            <person name="Li T."/>
            <person name="Hu X."/>
            <person name="Zhang T."/>
            <person name="Song X."/>
            <person name="Zhang H."/>
            <person name="Dai N."/>
            <person name="Sheng W."/>
            <person name="Hou X."/>
            <person name="Wei L."/>
        </authorList>
    </citation>
    <scope>NUCLEOTIDE SEQUENCE</scope>
    <source>
        <strain evidence="1">KEN1</strain>
        <tissue evidence="1">Leaf</tissue>
    </source>
</reference>
<reference evidence="1" key="2">
    <citation type="journal article" date="2024" name="Plant">
        <title>Genomic evolution and insights into agronomic trait innovations of Sesamum species.</title>
        <authorList>
            <person name="Miao H."/>
            <person name="Wang L."/>
            <person name="Qu L."/>
            <person name="Liu H."/>
            <person name="Sun Y."/>
            <person name="Le M."/>
            <person name="Wang Q."/>
            <person name="Wei S."/>
            <person name="Zheng Y."/>
            <person name="Lin W."/>
            <person name="Duan Y."/>
            <person name="Cao H."/>
            <person name="Xiong S."/>
            <person name="Wang X."/>
            <person name="Wei L."/>
            <person name="Li C."/>
            <person name="Ma Q."/>
            <person name="Ju M."/>
            <person name="Zhao R."/>
            <person name="Li G."/>
            <person name="Mu C."/>
            <person name="Tian Q."/>
            <person name="Mei H."/>
            <person name="Zhang T."/>
            <person name="Gao T."/>
            <person name="Zhang H."/>
        </authorList>
    </citation>
    <scope>NUCLEOTIDE SEQUENCE</scope>
    <source>
        <strain evidence="1">KEN1</strain>
    </source>
</reference>
<evidence type="ECO:0000313" key="1">
    <source>
        <dbReference type="EMBL" id="KAL0411724.1"/>
    </source>
</evidence>
<dbReference type="EMBL" id="JACGWN010000013">
    <property type="protein sequence ID" value="KAL0411724.1"/>
    <property type="molecule type" value="Genomic_DNA"/>
</dbReference>
<organism evidence="1">
    <name type="scientific">Sesamum latifolium</name>
    <dbReference type="NCBI Taxonomy" id="2727402"/>
    <lineage>
        <taxon>Eukaryota</taxon>
        <taxon>Viridiplantae</taxon>
        <taxon>Streptophyta</taxon>
        <taxon>Embryophyta</taxon>
        <taxon>Tracheophyta</taxon>
        <taxon>Spermatophyta</taxon>
        <taxon>Magnoliopsida</taxon>
        <taxon>eudicotyledons</taxon>
        <taxon>Gunneridae</taxon>
        <taxon>Pentapetalae</taxon>
        <taxon>asterids</taxon>
        <taxon>lamiids</taxon>
        <taxon>Lamiales</taxon>
        <taxon>Pedaliaceae</taxon>
        <taxon>Sesamum</taxon>
    </lineage>
</organism>
<comment type="caution">
    <text evidence="1">The sequence shown here is derived from an EMBL/GenBank/DDBJ whole genome shotgun (WGS) entry which is preliminary data.</text>
</comment>
<dbReference type="AlphaFoldDB" id="A0AAW2U4I9"/>